<keyword evidence="2" id="KW-1133">Transmembrane helix</keyword>
<organism evidence="3 4">
    <name type="scientific">Bifidobacterium aerophilum</name>
    <dbReference type="NCBI Taxonomy" id="1798155"/>
    <lineage>
        <taxon>Bacteria</taxon>
        <taxon>Bacillati</taxon>
        <taxon>Actinomycetota</taxon>
        <taxon>Actinomycetes</taxon>
        <taxon>Bifidobacteriales</taxon>
        <taxon>Bifidobacteriaceae</taxon>
        <taxon>Bifidobacterium</taxon>
    </lineage>
</organism>
<feature type="transmembrane region" description="Helical" evidence="2">
    <location>
        <begin position="63"/>
        <end position="82"/>
    </location>
</feature>
<feature type="compositionally biased region" description="Basic and acidic residues" evidence="1">
    <location>
        <begin position="1"/>
        <end position="14"/>
    </location>
</feature>
<comment type="caution">
    <text evidence="3">The sequence shown here is derived from an EMBL/GenBank/DDBJ whole genome shotgun (WGS) entry which is preliminary data.</text>
</comment>
<protein>
    <submittedName>
        <fullName evidence="3">Uncharacterized protein</fullName>
    </submittedName>
</protein>
<dbReference type="Proteomes" id="UP000469194">
    <property type="component" value="Unassembled WGS sequence"/>
</dbReference>
<accession>A0A6N9Z6F0</accession>
<evidence type="ECO:0000313" key="4">
    <source>
        <dbReference type="Proteomes" id="UP000469194"/>
    </source>
</evidence>
<proteinExistence type="predicted"/>
<feature type="region of interest" description="Disordered" evidence="1">
    <location>
        <begin position="1"/>
        <end position="22"/>
    </location>
</feature>
<keyword evidence="4" id="KW-1185">Reference proteome</keyword>
<gene>
    <name evidence="3" type="ORF">GFD25_08055</name>
</gene>
<evidence type="ECO:0000256" key="2">
    <source>
        <dbReference type="SAM" id="Phobius"/>
    </source>
</evidence>
<reference evidence="3 4" key="1">
    <citation type="submission" date="2019-10" db="EMBL/GenBank/DDBJ databases">
        <title>Bifidobacterium from non-human primates.</title>
        <authorList>
            <person name="Modesto M."/>
        </authorList>
    </citation>
    <scope>NUCLEOTIDE SEQUENCE [LARGE SCALE GENOMIC DNA]</scope>
    <source>
        <strain evidence="3 4">TRE17</strain>
    </source>
</reference>
<keyword evidence="2" id="KW-0812">Transmembrane</keyword>
<keyword evidence="2" id="KW-0472">Membrane</keyword>
<evidence type="ECO:0000256" key="1">
    <source>
        <dbReference type="SAM" id="MobiDB-lite"/>
    </source>
</evidence>
<dbReference type="RefSeq" id="WP_163231697.1">
    <property type="nucleotide sequence ID" value="NZ_WHZW01000015.1"/>
</dbReference>
<evidence type="ECO:0000313" key="3">
    <source>
        <dbReference type="EMBL" id="NEG89934.1"/>
    </source>
</evidence>
<dbReference type="EMBL" id="WHZW01000015">
    <property type="protein sequence ID" value="NEG89934.1"/>
    <property type="molecule type" value="Genomic_DNA"/>
</dbReference>
<name>A0A6N9Z6F0_9BIFI</name>
<sequence length="265" mass="28238">MASQQHDDGRDRPHPRGGGAISDEQADAIDALSGDIAYRGKSRLAILAALPPERKWPYFRDELLARTAAIVAAVAIVIYLAVQILTPQAAPQLTVAVMQGALGDQDAAALQTNVAQALKLPEGRKGGVRVDTGYDLNDSASLSKLQTLLSAHEIDMIIASPSDFEQLAGFGYFRPLTKALDDPLRTELKDAFTTFAGYDDSKDTDIDYDGSGKGASAPYGLALADAPRWSALGSADKDALAGFVLDSPNGDNAQRFIAYLTDRDR</sequence>
<dbReference type="AlphaFoldDB" id="A0A6N9Z6F0"/>